<feature type="transmembrane region" description="Helical" evidence="2">
    <location>
        <begin position="111"/>
        <end position="132"/>
    </location>
</feature>
<feature type="transmembrane region" description="Helical" evidence="2">
    <location>
        <begin position="73"/>
        <end position="99"/>
    </location>
</feature>
<dbReference type="Gene3D" id="1.20.1070.10">
    <property type="entry name" value="Rhodopsin 7-helix transmembrane proteins"/>
    <property type="match status" value="1"/>
</dbReference>
<proteinExistence type="predicted"/>
<sequence>MDRRANAGYLAAPIAVSVLADLSVVLFYSVAAGTGIPYLRTALHKLVTAMFIFNAIALPAWLLEKFGNCRADIFFQVGGFAGEYYSVLLVCVVLFRSLVLNKRPLSRTGEIAILTLAFTCFTSGGIAGALLGGNSCQYSPTSTENETSRRPYVIFLGLGLGFALLLSALFVAVVLIFRTSRKSMDIPERLRVPHSGAMAVGANVRQDAELLSKRLVMYPIIMLVTGGVAVATATINDPTVATVGAIFLTLSGLINAVAFFALDPTARKVSTSLLQLLYEDDRGNGGPSKAQPPHQSHYKRMSDMSVVNVDVDGRAAGDGAVSPHSGRTTLRDRSNSVDAGAHAHRGRGSSVALFVARRMRWFLRLVARAP</sequence>
<reference evidence="3 4" key="1">
    <citation type="journal article" date="2015" name="Genome Biol. Evol.">
        <title>Phylogenomic analyses indicate that early fungi evolved digesting cell walls of algal ancestors of land plants.</title>
        <authorList>
            <person name="Chang Y."/>
            <person name="Wang S."/>
            <person name="Sekimoto S."/>
            <person name="Aerts A.L."/>
            <person name="Choi C."/>
            <person name="Clum A."/>
            <person name="LaButti K.M."/>
            <person name="Lindquist E.A."/>
            <person name="Yee Ngan C."/>
            <person name="Ohm R.A."/>
            <person name="Salamov A.A."/>
            <person name="Grigoriev I.V."/>
            <person name="Spatafora J.W."/>
            <person name="Berbee M.L."/>
        </authorList>
    </citation>
    <scope>NUCLEOTIDE SEQUENCE [LARGE SCALE GENOMIC DNA]</scope>
    <source>
        <strain evidence="3 4">JEL478</strain>
    </source>
</reference>
<keyword evidence="2" id="KW-0812">Transmembrane</keyword>
<feature type="transmembrane region" description="Helical" evidence="2">
    <location>
        <begin position="6"/>
        <end position="30"/>
    </location>
</feature>
<evidence type="ECO:0000313" key="3">
    <source>
        <dbReference type="EMBL" id="KXS09841.1"/>
    </source>
</evidence>
<evidence type="ECO:0000256" key="2">
    <source>
        <dbReference type="SAM" id="Phobius"/>
    </source>
</evidence>
<feature type="transmembrane region" description="Helical" evidence="2">
    <location>
        <begin position="215"/>
        <end position="235"/>
    </location>
</feature>
<evidence type="ECO:0000313" key="4">
    <source>
        <dbReference type="Proteomes" id="UP000070544"/>
    </source>
</evidence>
<dbReference type="EMBL" id="KQ965847">
    <property type="protein sequence ID" value="KXS09841.1"/>
    <property type="molecule type" value="Genomic_DNA"/>
</dbReference>
<feature type="transmembrane region" description="Helical" evidence="2">
    <location>
        <begin position="152"/>
        <end position="177"/>
    </location>
</feature>
<dbReference type="AlphaFoldDB" id="A0A138ZZC3"/>
<keyword evidence="2" id="KW-1133">Transmembrane helix</keyword>
<accession>A0A138ZZC3</accession>
<organism evidence="3 4">
    <name type="scientific">Gonapodya prolifera (strain JEL478)</name>
    <name type="common">Monoblepharis prolifera</name>
    <dbReference type="NCBI Taxonomy" id="1344416"/>
    <lineage>
        <taxon>Eukaryota</taxon>
        <taxon>Fungi</taxon>
        <taxon>Fungi incertae sedis</taxon>
        <taxon>Chytridiomycota</taxon>
        <taxon>Chytridiomycota incertae sedis</taxon>
        <taxon>Monoblepharidomycetes</taxon>
        <taxon>Monoblepharidales</taxon>
        <taxon>Gonapodyaceae</taxon>
        <taxon>Gonapodya</taxon>
    </lineage>
</organism>
<keyword evidence="2" id="KW-0472">Membrane</keyword>
<gene>
    <name evidence="3" type="ORF">M427DRAFT_140336</name>
</gene>
<evidence type="ECO:0008006" key="5">
    <source>
        <dbReference type="Google" id="ProtNLM"/>
    </source>
</evidence>
<name>A0A138ZZC3_GONPJ</name>
<protein>
    <recommendedName>
        <fullName evidence="5">G-protein coupled receptors family 1 profile domain-containing protein</fullName>
    </recommendedName>
</protein>
<keyword evidence="4" id="KW-1185">Reference proteome</keyword>
<feature type="transmembrane region" description="Helical" evidence="2">
    <location>
        <begin position="241"/>
        <end position="262"/>
    </location>
</feature>
<feature type="transmembrane region" description="Helical" evidence="2">
    <location>
        <begin position="42"/>
        <end position="61"/>
    </location>
</feature>
<dbReference type="Proteomes" id="UP000070544">
    <property type="component" value="Unassembled WGS sequence"/>
</dbReference>
<evidence type="ECO:0000256" key="1">
    <source>
        <dbReference type="SAM" id="MobiDB-lite"/>
    </source>
</evidence>
<feature type="region of interest" description="Disordered" evidence="1">
    <location>
        <begin position="317"/>
        <end position="343"/>
    </location>
</feature>